<feature type="binding site" evidence="6">
    <location>
        <position position="151"/>
    </location>
    <ligand>
        <name>NADP(+)</name>
        <dbReference type="ChEBI" id="CHEBI:58349"/>
    </ligand>
</feature>
<dbReference type="Pfam" id="PF02781">
    <property type="entry name" value="G6PD_C"/>
    <property type="match status" value="1"/>
</dbReference>
<evidence type="ECO:0000256" key="3">
    <source>
        <dbReference type="ARBA" id="ARBA00022857"/>
    </source>
</evidence>
<dbReference type="Gene3D" id="3.40.50.720">
    <property type="entry name" value="NAD(P)-binding Rossmann-like Domain"/>
    <property type="match status" value="1"/>
</dbReference>
<evidence type="ECO:0000256" key="2">
    <source>
        <dbReference type="ARBA" id="ARBA00022526"/>
    </source>
</evidence>
<evidence type="ECO:0000256" key="4">
    <source>
        <dbReference type="ARBA" id="ARBA00023002"/>
    </source>
</evidence>
<evidence type="ECO:0000259" key="7">
    <source>
        <dbReference type="Pfam" id="PF00479"/>
    </source>
</evidence>
<dbReference type="NCBIfam" id="TIGR00871">
    <property type="entry name" value="zwf"/>
    <property type="match status" value="1"/>
</dbReference>
<dbReference type="PIRSF" id="PIRSF000110">
    <property type="entry name" value="G6PD"/>
    <property type="match status" value="1"/>
</dbReference>
<dbReference type="SUPFAM" id="SSF55347">
    <property type="entry name" value="Glyceraldehyde-3-phosphate dehydrogenase-like, C-terminal domain"/>
    <property type="match status" value="1"/>
</dbReference>
<dbReference type="AlphaFoldDB" id="A0A2M6P182"/>
<dbReference type="UniPathway" id="UPA00115">
    <property type="reaction ID" value="UER00408"/>
</dbReference>
<dbReference type="Pfam" id="PF00479">
    <property type="entry name" value="G6PD_N"/>
    <property type="match status" value="1"/>
</dbReference>
<comment type="pathway">
    <text evidence="1 6">Carbohydrate degradation; pentose phosphate pathway; D-ribulose 5-phosphate from D-glucose 6-phosphate (oxidative stage): step 1/3.</text>
</comment>
<keyword evidence="3 6" id="KW-0521">NADP</keyword>
<feature type="domain" description="Glucose-6-phosphate dehydrogenase C-terminal" evidence="8">
    <location>
        <begin position="193"/>
        <end position="468"/>
    </location>
</feature>
<organism evidence="9 10">
    <name type="scientific">Candidatus Magasanikbacteria bacterium CG10_big_fil_rev_8_21_14_0_10_38_6</name>
    <dbReference type="NCBI Taxonomy" id="1974647"/>
    <lineage>
        <taxon>Bacteria</taxon>
        <taxon>Candidatus Magasanikiibacteriota</taxon>
    </lineage>
</organism>
<feature type="binding site" evidence="6">
    <location>
        <begin position="15"/>
        <end position="22"/>
    </location>
    <ligand>
        <name>NADP(+)</name>
        <dbReference type="ChEBI" id="CHEBI:58349"/>
    </ligand>
</feature>
<dbReference type="Gene3D" id="3.30.360.10">
    <property type="entry name" value="Dihydrodipicolinate Reductase, domain 2"/>
    <property type="match status" value="1"/>
</dbReference>
<dbReference type="InterPro" id="IPR036291">
    <property type="entry name" value="NAD(P)-bd_dom_sf"/>
</dbReference>
<evidence type="ECO:0000313" key="9">
    <source>
        <dbReference type="EMBL" id="PIR77492.1"/>
    </source>
</evidence>
<dbReference type="InterPro" id="IPR022675">
    <property type="entry name" value="G6P_DH_C"/>
</dbReference>
<feature type="binding site" evidence="6">
    <location>
        <position position="49"/>
    </location>
    <ligand>
        <name>NADP(+)</name>
        <dbReference type="ChEBI" id="CHEBI:58349"/>
    </ligand>
</feature>
<feature type="domain" description="Glucose-6-phosphate dehydrogenase NAD-binding" evidence="7">
    <location>
        <begin position="13"/>
        <end position="189"/>
    </location>
</feature>
<evidence type="ECO:0000259" key="8">
    <source>
        <dbReference type="Pfam" id="PF02781"/>
    </source>
</evidence>
<evidence type="ECO:0000256" key="5">
    <source>
        <dbReference type="ARBA" id="ARBA00023277"/>
    </source>
</evidence>
<comment type="function">
    <text evidence="6">Catalyzes the oxidation of glucose 6-phosphate to 6-phosphogluconolactone.</text>
</comment>
<dbReference type="PANTHER" id="PTHR23429">
    <property type="entry name" value="GLUCOSE-6-PHOSPHATE 1-DEHYDROGENASE G6PD"/>
    <property type="match status" value="1"/>
</dbReference>
<comment type="caution">
    <text evidence="6">Lacks conserved residue(s) required for the propagation of feature annotation.</text>
</comment>
<dbReference type="GO" id="GO:0050661">
    <property type="term" value="F:NADP binding"/>
    <property type="evidence" value="ECO:0007669"/>
    <property type="project" value="UniProtKB-UniRule"/>
</dbReference>
<dbReference type="GO" id="GO:0004345">
    <property type="term" value="F:glucose-6-phosphate dehydrogenase activity"/>
    <property type="evidence" value="ECO:0007669"/>
    <property type="project" value="UniProtKB-UniRule"/>
</dbReference>
<feature type="binding site" evidence="6">
    <location>
        <position position="238"/>
    </location>
    <ligand>
        <name>substrate</name>
    </ligand>
</feature>
<dbReference type="InterPro" id="IPR001282">
    <property type="entry name" value="G6P_DH"/>
</dbReference>
<evidence type="ECO:0000256" key="1">
    <source>
        <dbReference type="ARBA" id="ARBA00004937"/>
    </source>
</evidence>
<keyword evidence="5 6" id="KW-0119">Carbohydrate metabolism</keyword>
<dbReference type="GO" id="GO:0006006">
    <property type="term" value="P:glucose metabolic process"/>
    <property type="evidence" value="ECO:0007669"/>
    <property type="project" value="UniProtKB-KW"/>
</dbReference>
<protein>
    <recommendedName>
        <fullName evidence="6">Glucose-6-phosphate 1-dehydrogenase</fullName>
        <shortName evidence="6">G6PD</shortName>
        <ecNumber evidence="6">1.1.1.49</ecNumber>
    </recommendedName>
</protein>
<comment type="similarity">
    <text evidence="6">Belongs to the glucose-6-phosphate dehydrogenase family.</text>
</comment>
<dbReference type="SUPFAM" id="SSF51735">
    <property type="entry name" value="NAD(P)-binding Rossmann-fold domains"/>
    <property type="match status" value="1"/>
</dbReference>
<name>A0A2M6P182_9BACT</name>
<feature type="binding site" evidence="6">
    <location>
        <position position="335"/>
    </location>
    <ligand>
        <name>substrate</name>
    </ligand>
</feature>
<proteinExistence type="inferred from homology"/>
<feature type="binding site" evidence="6">
    <location>
        <position position="185"/>
    </location>
    <ligand>
        <name>substrate</name>
    </ligand>
</feature>
<dbReference type="EMBL" id="PFBW01000097">
    <property type="protein sequence ID" value="PIR77492.1"/>
    <property type="molecule type" value="Genomic_DNA"/>
</dbReference>
<dbReference type="Proteomes" id="UP000228528">
    <property type="component" value="Unassembled WGS sequence"/>
</dbReference>
<accession>A0A2M6P182</accession>
<keyword evidence="4 6" id="KW-0560">Oxidoreductase</keyword>
<feature type="binding site" evidence="6">
    <location>
        <position position="330"/>
    </location>
    <ligand>
        <name>substrate</name>
    </ligand>
</feature>
<reference evidence="10" key="1">
    <citation type="submission" date="2017-09" db="EMBL/GenBank/DDBJ databases">
        <title>Depth-based differentiation of microbial function through sediment-hosted aquifers and enrichment of novel symbionts in the deep terrestrial subsurface.</title>
        <authorList>
            <person name="Probst A.J."/>
            <person name="Ladd B."/>
            <person name="Jarett J.K."/>
            <person name="Geller-Mcgrath D.E."/>
            <person name="Sieber C.M.K."/>
            <person name="Emerson J.B."/>
            <person name="Anantharaman K."/>
            <person name="Thomas B.C."/>
            <person name="Malmstrom R."/>
            <person name="Stieglmeier M."/>
            <person name="Klingl A."/>
            <person name="Woyke T."/>
            <person name="Ryan C.M."/>
            <person name="Banfield J.F."/>
        </authorList>
    </citation>
    <scope>NUCLEOTIDE SEQUENCE [LARGE SCALE GENOMIC DNA]</scope>
</reference>
<evidence type="ECO:0000313" key="10">
    <source>
        <dbReference type="Proteomes" id="UP000228528"/>
    </source>
</evidence>
<feature type="binding site" evidence="6">
    <location>
        <position position="181"/>
    </location>
    <ligand>
        <name>substrate</name>
    </ligand>
</feature>
<comment type="caution">
    <text evidence="9">The sequence shown here is derived from an EMBL/GenBank/DDBJ whole genome shotgun (WGS) entry which is preliminary data.</text>
</comment>
<feature type="active site" description="Proton acceptor" evidence="6">
    <location>
        <position position="243"/>
    </location>
</feature>
<gene>
    <name evidence="6 9" type="primary">zwf</name>
    <name evidence="9" type="ORF">COU30_02165</name>
</gene>
<dbReference type="PANTHER" id="PTHR23429:SF0">
    <property type="entry name" value="GLUCOSE-6-PHOSPHATE 1-DEHYDROGENASE"/>
    <property type="match status" value="1"/>
</dbReference>
<evidence type="ECO:0000256" key="6">
    <source>
        <dbReference type="HAMAP-Rule" id="MF_00966"/>
    </source>
</evidence>
<dbReference type="GO" id="GO:0005829">
    <property type="term" value="C:cytosol"/>
    <property type="evidence" value="ECO:0007669"/>
    <property type="project" value="TreeGrafter"/>
</dbReference>
<dbReference type="EC" id="1.1.1.49" evidence="6"/>
<feature type="binding site" evidence="6">
    <location>
        <position position="219"/>
    </location>
    <ligand>
        <name>substrate</name>
    </ligand>
</feature>
<dbReference type="InterPro" id="IPR022674">
    <property type="entry name" value="G6P_DH_NAD-bd"/>
</dbReference>
<dbReference type="PRINTS" id="PR00079">
    <property type="entry name" value="G6PDHDRGNASE"/>
</dbReference>
<keyword evidence="2 6" id="KW-0313">Glucose metabolism</keyword>
<dbReference type="HAMAP" id="MF_00966">
    <property type="entry name" value="G6PD"/>
    <property type="match status" value="1"/>
</dbReference>
<sequence length="475" mass="55183">MLFQIKKPFICTIFGASGDLAKLKIFPTLYELALQKRFPDNYYIVGYSRTNISQKAFKTIVKESIEKKFKQNINKTVLNTLLKNVYYFSGQYDQKEDFTKFKTFLDITTSKKVKTHIAYFSVPPNVFETIIQNLGETRASKKEDIRLIIEKPFGKDKHSAEHLYHFISRYFKEEQVYLLDHYLGKSSVQSILHLRRSNRILSHMMKGTEIANIQITALEEIGVGERIGYFEQVGTIRDMIQSHLLQVLALTAMEVPNHLDAESVQREKYAILSAIDCPCDAKNIVLGQYEYYAKKKGVQANTRTETFAAIRLFLDHEDWYQVPIYLRTGKKLHEKHTYVVVELKKFPFQPKEEEPNRLIIELQPEEKISITLINRHDDIEQKQEITTSDSIACSIYGCLPDHGTLLLEVIKGERLHFLSFQEIIAAWEVVDKITDLAKKKKIKLNKYPQGSMGPKSQNALTKMDGFTWYDMHKKK</sequence>
<comment type="catalytic activity">
    <reaction evidence="6">
        <text>D-glucose 6-phosphate + NADP(+) = 6-phospho-D-glucono-1,5-lactone + NADPH + H(+)</text>
        <dbReference type="Rhea" id="RHEA:15841"/>
        <dbReference type="ChEBI" id="CHEBI:15378"/>
        <dbReference type="ChEBI" id="CHEBI:57783"/>
        <dbReference type="ChEBI" id="CHEBI:57955"/>
        <dbReference type="ChEBI" id="CHEBI:58349"/>
        <dbReference type="ChEBI" id="CHEBI:61548"/>
        <dbReference type="EC" id="1.1.1.49"/>
    </reaction>
</comment>
<dbReference type="GO" id="GO:0009051">
    <property type="term" value="P:pentose-phosphate shunt, oxidative branch"/>
    <property type="evidence" value="ECO:0007669"/>
    <property type="project" value="TreeGrafter"/>
</dbReference>